<dbReference type="InterPro" id="IPR027417">
    <property type="entry name" value="P-loop_NTPase"/>
</dbReference>
<keyword evidence="3" id="KW-0540">Nuclease</keyword>
<dbReference type="RefSeq" id="WP_090192540.1">
    <property type="nucleotide sequence ID" value="NZ_LT629785.1"/>
</dbReference>
<keyword evidence="1" id="KW-0175">Coiled coil</keyword>
<dbReference type="Proteomes" id="UP000243232">
    <property type="component" value="Chromosome I"/>
</dbReference>
<feature type="coiled-coil region" evidence="1">
    <location>
        <begin position="425"/>
        <end position="480"/>
    </location>
</feature>
<dbReference type="AlphaFoldDB" id="A0A1H2DVF3"/>
<accession>A0A1H2DVF3</accession>
<dbReference type="GO" id="GO:0016887">
    <property type="term" value="F:ATP hydrolysis activity"/>
    <property type="evidence" value="ECO:0007669"/>
    <property type="project" value="InterPro"/>
</dbReference>
<protein>
    <submittedName>
        <fullName evidence="3">Exonuclease SbcC</fullName>
    </submittedName>
</protein>
<feature type="coiled-coil region" evidence="1">
    <location>
        <begin position="816"/>
        <end position="857"/>
    </location>
</feature>
<dbReference type="Gene3D" id="3.40.50.300">
    <property type="entry name" value="P-loop containing nucleotide triphosphate hydrolases"/>
    <property type="match status" value="2"/>
</dbReference>
<dbReference type="PANTHER" id="PTHR32114">
    <property type="entry name" value="ABC TRANSPORTER ABCH.3"/>
    <property type="match status" value="1"/>
</dbReference>
<feature type="coiled-coil region" evidence="1">
    <location>
        <begin position="886"/>
        <end position="944"/>
    </location>
</feature>
<keyword evidence="3" id="KW-0269">Exonuclease</keyword>
<feature type="coiled-coil region" evidence="1">
    <location>
        <begin position="703"/>
        <end position="734"/>
    </location>
</feature>
<dbReference type="Pfam" id="PF13558">
    <property type="entry name" value="SbcC_Walker_B"/>
    <property type="match status" value="1"/>
</dbReference>
<dbReference type="Pfam" id="PF13476">
    <property type="entry name" value="AAA_23"/>
    <property type="match status" value="1"/>
</dbReference>
<keyword evidence="4" id="KW-1185">Reference proteome</keyword>
<name>A0A1H2DVF3_9PSED</name>
<evidence type="ECO:0000259" key="2">
    <source>
        <dbReference type="Pfam" id="PF13476"/>
    </source>
</evidence>
<feature type="domain" description="Rad50/SbcC-type AAA" evidence="2">
    <location>
        <begin position="5"/>
        <end position="210"/>
    </location>
</feature>
<dbReference type="SUPFAM" id="SSF52540">
    <property type="entry name" value="P-loop containing nucleoside triphosphate hydrolases"/>
    <property type="match status" value="1"/>
</dbReference>
<evidence type="ECO:0000313" key="4">
    <source>
        <dbReference type="Proteomes" id="UP000243232"/>
    </source>
</evidence>
<dbReference type="STRING" id="364197.SAMN05216296_0054"/>
<dbReference type="EMBL" id="LT629785">
    <property type="protein sequence ID" value="SDT86840.1"/>
    <property type="molecule type" value="Genomic_DNA"/>
</dbReference>
<keyword evidence="3" id="KW-0378">Hydrolase</keyword>
<evidence type="ECO:0000313" key="3">
    <source>
        <dbReference type="EMBL" id="SDT86840.1"/>
    </source>
</evidence>
<evidence type="ECO:0000256" key="1">
    <source>
        <dbReference type="SAM" id="Coils"/>
    </source>
</evidence>
<dbReference type="GO" id="GO:0006302">
    <property type="term" value="P:double-strand break repair"/>
    <property type="evidence" value="ECO:0007669"/>
    <property type="project" value="InterPro"/>
</dbReference>
<organism evidence="3 4">
    <name type="scientific">Pseudomonas pohangensis</name>
    <dbReference type="NCBI Taxonomy" id="364197"/>
    <lineage>
        <taxon>Bacteria</taxon>
        <taxon>Pseudomonadati</taxon>
        <taxon>Pseudomonadota</taxon>
        <taxon>Gammaproteobacteria</taxon>
        <taxon>Pseudomonadales</taxon>
        <taxon>Pseudomonadaceae</taxon>
        <taxon>Pseudomonas</taxon>
    </lineage>
</organism>
<sequence>MKILSLRLKNLNSLKGEWKIDFTQEPFRHNGLFAITGPTGAGKTTLLDAICLALYHRTPRMSSVNASGNELLTRHTSDCLAEVEFAVMDRRYRAFWSQRRARDRIDGALQAPVVELAALKLATGEWEILASRVNEKLPLTEKITGLDFERFTKSMLLAQGGFAAFLEAKANERAELLEELTGTEIYGQISQRVFENAREVKTALEQLKARAEGVALLSEEERAALESEGQALVGQLTVLTEQSQQVQMQRQWRIELTQTEQKLTLLAAREQQALQQLDAAQPQLQQLAASEPAMRLQPLHMAMQDARSTLGQVETAVQDSLLASEQAQQAIIESLWQGVSLSRHSAQAQQVEKAGFTLQKQQVDQYLQKNAAHAQLGEHLGVWRSQFSGLQEQLEAIALLNDQQLKAGEVESQLNQSCIEKGLQVEAASTELKQAEQLYSAQQEKLNQLLGTDGLTENKLREQMQRLQAQARGLEQLQALDVAQGRLQASHREQQTSLADNTDQLAIKNQELEAARATYRSIAEQVTDKQKLLEQEQRIQSLDAYRNRLQPDEACPLCGSLEHPAVSAYQALDISETQQALVAKKSELEAQQKTGESLAVAHAALAERVKQLGLSIVQLEQDIQKNAQEWQRQCQLLGLTLADGAAVAIALQKNSMDQSGLNARLGELESCRQSLELAKAQQVKCEHAVTTASHASTMSKTNLSNHQAQMAEARERLQKLQHQYEERHKALLEALNVLGYGMPEVPVDWLGDRQAEWGLWQSRLKELQDLERRLSAIEQSLQSALQAQALWMKRWREAGQAYRADLPQDVLDSLNLEDIEAGYQSALKQLNELNGKRQSLTQQLQQSKETLAAKESAWLKGLEQSAFADESAFLAALLTVDQQASLRALKEKVETALTEARALKVSGEQALKKLSIEPKTSLAIEQLDEQLQAVSEQLRVASERQGELRGQLQGDDQRRQNQQALYAAIADKQGEFDLWQQLNSLIGSADGAKYRKFAQGLTLDHLIYLANQQLQRLHGRYQLRRRSLGELELEVIDTWQSDAARDCKTLSGGESFLVSLALALALSDLVSHKTSIDSLFLDEGFGTLDPETLEVALDALDSLNASGKMIGVISHVEALKERIPVQLKVQKTGMGVSALEAMYRFNTASLQQVIR</sequence>
<dbReference type="GO" id="GO:0004527">
    <property type="term" value="F:exonuclease activity"/>
    <property type="evidence" value="ECO:0007669"/>
    <property type="project" value="UniProtKB-KW"/>
</dbReference>
<dbReference type="InterPro" id="IPR038729">
    <property type="entry name" value="Rad50/SbcC_AAA"/>
</dbReference>
<proteinExistence type="predicted"/>
<gene>
    <name evidence="3" type="ORF">SAMN05216296_0054</name>
</gene>
<dbReference type="PANTHER" id="PTHR32114:SF2">
    <property type="entry name" value="ABC TRANSPORTER ABCH.3"/>
    <property type="match status" value="1"/>
</dbReference>
<dbReference type="OrthoDB" id="9795626at2"/>
<reference evidence="4" key="1">
    <citation type="submission" date="2016-10" db="EMBL/GenBank/DDBJ databases">
        <authorList>
            <person name="Varghese N."/>
            <person name="Submissions S."/>
        </authorList>
    </citation>
    <scope>NUCLEOTIDE SEQUENCE [LARGE SCALE GENOMIC DNA]</scope>
    <source>
        <strain evidence="4">DSM 17875</strain>
    </source>
</reference>